<dbReference type="EMBL" id="JBHUOF010000003">
    <property type="protein sequence ID" value="MFD2798203.1"/>
    <property type="molecule type" value="Genomic_DNA"/>
</dbReference>
<dbReference type="Pfam" id="PF10604">
    <property type="entry name" value="Polyketide_cyc2"/>
    <property type="match status" value="1"/>
</dbReference>
<dbReference type="Proteomes" id="UP001597478">
    <property type="component" value="Unassembled WGS sequence"/>
</dbReference>
<dbReference type="InterPro" id="IPR019587">
    <property type="entry name" value="Polyketide_cyclase/dehydratase"/>
</dbReference>
<keyword evidence="2" id="KW-1185">Reference proteome</keyword>
<sequence length="139" mass="15177">MAEFEHQRRISADPALVFDVASGTDNLNAWSPEGVDLQPEGRDTVHAWVSSGSEVRDATGFVDVDREQRRLTWGGTHGENYTGWLQLEPDPAGGSLATMHLTFAGEQPEAAEGELGEEADRRIGEALDRLNALVMERSS</sequence>
<comment type="caution">
    <text evidence="1">The sequence shown here is derived from an EMBL/GenBank/DDBJ whole genome shotgun (WGS) entry which is preliminary data.</text>
</comment>
<proteinExistence type="predicted"/>
<dbReference type="Gene3D" id="3.30.530.20">
    <property type="match status" value="1"/>
</dbReference>
<organism evidence="1 2">
    <name type="scientific">Prauserella oleivorans</name>
    <dbReference type="NCBI Taxonomy" id="1478153"/>
    <lineage>
        <taxon>Bacteria</taxon>
        <taxon>Bacillati</taxon>
        <taxon>Actinomycetota</taxon>
        <taxon>Actinomycetes</taxon>
        <taxon>Pseudonocardiales</taxon>
        <taxon>Pseudonocardiaceae</taxon>
        <taxon>Prauserella</taxon>
    </lineage>
</organism>
<reference evidence="2" key="1">
    <citation type="journal article" date="2019" name="Int. J. Syst. Evol. Microbiol.">
        <title>The Global Catalogue of Microorganisms (GCM) 10K type strain sequencing project: providing services to taxonomists for standard genome sequencing and annotation.</title>
        <authorList>
            <consortium name="The Broad Institute Genomics Platform"/>
            <consortium name="The Broad Institute Genome Sequencing Center for Infectious Disease"/>
            <person name="Wu L."/>
            <person name="Ma J."/>
        </authorList>
    </citation>
    <scope>NUCLEOTIDE SEQUENCE [LARGE SCALE GENOMIC DNA]</scope>
    <source>
        <strain evidence="2">IBRC-M 10906</strain>
    </source>
</reference>
<accession>A0ABW5W6H1</accession>
<dbReference type="SUPFAM" id="SSF55961">
    <property type="entry name" value="Bet v1-like"/>
    <property type="match status" value="1"/>
</dbReference>
<protein>
    <submittedName>
        <fullName evidence="1">SRPBCC family protein</fullName>
    </submittedName>
</protein>
<gene>
    <name evidence="1" type="ORF">ACFS2C_02215</name>
</gene>
<dbReference type="RefSeq" id="WP_377383527.1">
    <property type="nucleotide sequence ID" value="NZ_JBHSAN010000001.1"/>
</dbReference>
<evidence type="ECO:0000313" key="2">
    <source>
        <dbReference type="Proteomes" id="UP001597478"/>
    </source>
</evidence>
<dbReference type="InterPro" id="IPR023393">
    <property type="entry name" value="START-like_dom_sf"/>
</dbReference>
<evidence type="ECO:0000313" key="1">
    <source>
        <dbReference type="EMBL" id="MFD2798203.1"/>
    </source>
</evidence>
<name>A0ABW5W6H1_9PSEU</name>